<evidence type="ECO:0000259" key="13">
    <source>
        <dbReference type="PROSITE" id="PS50975"/>
    </source>
</evidence>
<evidence type="ECO:0000256" key="7">
    <source>
        <dbReference type="ARBA" id="ARBA00022840"/>
    </source>
</evidence>
<keyword evidence="9" id="KW-0133">Cell shape</keyword>
<dbReference type="GO" id="GO:0009252">
    <property type="term" value="P:peptidoglycan biosynthetic process"/>
    <property type="evidence" value="ECO:0007669"/>
    <property type="project" value="UniProtKB-KW"/>
</dbReference>
<keyword evidence="7" id="KW-0067">ATP-binding</keyword>
<dbReference type="SUPFAM" id="SSF52440">
    <property type="entry name" value="PreATP-grasp domain"/>
    <property type="match status" value="1"/>
</dbReference>
<keyword evidence="4 14" id="KW-0436">Ligase</keyword>
<evidence type="ECO:0000256" key="4">
    <source>
        <dbReference type="ARBA" id="ARBA00022598"/>
    </source>
</evidence>
<proteinExistence type="inferred from homology"/>
<dbReference type="InterPro" id="IPR011127">
    <property type="entry name" value="Dala_Dala_lig_N"/>
</dbReference>
<keyword evidence="5" id="KW-0479">Metal-binding</keyword>
<gene>
    <name evidence="14" type="ORF">MNBD_ACTINO02-1299</name>
</gene>
<evidence type="ECO:0000256" key="10">
    <source>
        <dbReference type="ARBA" id="ARBA00022984"/>
    </source>
</evidence>
<dbReference type="Gene3D" id="3.30.1490.20">
    <property type="entry name" value="ATP-grasp fold, A domain"/>
    <property type="match status" value="1"/>
</dbReference>
<accession>A0A3B0T5P0</accession>
<dbReference type="Pfam" id="PF01820">
    <property type="entry name" value="Dala_Dala_lig_N"/>
    <property type="match status" value="1"/>
</dbReference>
<feature type="domain" description="ATP-grasp" evidence="13">
    <location>
        <begin position="152"/>
        <end position="356"/>
    </location>
</feature>
<dbReference type="GO" id="GO:0005829">
    <property type="term" value="C:cytosol"/>
    <property type="evidence" value="ECO:0007669"/>
    <property type="project" value="TreeGrafter"/>
</dbReference>
<reference evidence="14" key="1">
    <citation type="submission" date="2018-06" db="EMBL/GenBank/DDBJ databases">
        <authorList>
            <person name="Zhirakovskaya E."/>
        </authorList>
    </citation>
    <scope>NUCLEOTIDE SEQUENCE</scope>
</reference>
<evidence type="ECO:0000256" key="3">
    <source>
        <dbReference type="ARBA" id="ARBA00010871"/>
    </source>
</evidence>
<dbReference type="InterPro" id="IPR011095">
    <property type="entry name" value="Dala_Dala_lig_C"/>
</dbReference>
<dbReference type="Pfam" id="PF07478">
    <property type="entry name" value="Dala_Dala_lig_C"/>
    <property type="match status" value="1"/>
</dbReference>
<name>A0A3B0T5P0_9ZZZZ</name>
<protein>
    <submittedName>
        <fullName evidence="14">D-alanine--D-alanine ligase</fullName>
        <ecNumber evidence="14">6.3.2.4</ecNumber>
    </submittedName>
</protein>
<dbReference type="NCBIfam" id="TIGR01205">
    <property type="entry name" value="D_ala_D_alaTIGR"/>
    <property type="match status" value="1"/>
</dbReference>
<keyword evidence="8" id="KW-0460">Magnesium</keyword>
<dbReference type="PANTHER" id="PTHR23132">
    <property type="entry name" value="D-ALANINE--D-ALANINE LIGASE"/>
    <property type="match status" value="1"/>
</dbReference>
<evidence type="ECO:0000256" key="11">
    <source>
        <dbReference type="ARBA" id="ARBA00023211"/>
    </source>
</evidence>
<dbReference type="AlphaFoldDB" id="A0A3B0T5P0"/>
<dbReference type="NCBIfam" id="NF002528">
    <property type="entry name" value="PRK01966.1-4"/>
    <property type="match status" value="1"/>
</dbReference>
<dbReference type="PROSITE" id="PS50975">
    <property type="entry name" value="ATP_GRASP"/>
    <property type="match status" value="1"/>
</dbReference>
<dbReference type="HAMAP" id="MF_00047">
    <property type="entry name" value="Dala_Dala_lig"/>
    <property type="match status" value="1"/>
</dbReference>
<dbReference type="SUPFAM" id="SSF56059">
    <property type="entry name" value="Glutathione synthetase ATP-binding domain-like"/>
    <property type="match status" value="1"/>
</dbReference>
<dbReference type="PROSITE" id="PS00843">
    <property type="entry name" value="DALA_DALA_LIGASE_1"/>
    <property type="match status" value="1"/>
</dbReference>
<dbReference type="GO" id="GO:0008716">
    <property type="term" value="F:D-alanine-D-alanine ligase activity"/>
    <property type="evidence" value="ECO:0007669"/>
    <property type="project" value="UniProtKB-EC"/>
</dbReference>
<keyword evidence="12" id="KW-0961">Cell wall biogenesis/degradation</keyword>
<evidence type="ECO:0000256" key="1">
    <source>
        <dbReference type="ARBA" id="ARBA00001936"/>
    </source>
</evidence>
<dbReference type="PIRSF" id="PIRSF039102">
    <property type="entry name" value="Ddl/VanB"/>
    <property type="match status" value="1"/>
</dbReference>
<comment type="cofactor">
    <cofactor evidence="2">
        <name>Mg(2+)</name>
        <dbReference type="ChEBI" id="CHEBI:18420"/>
    </cofactor>
</comment>
<dbReference type="GO" id="GO:0071555">
    <property type="term" value="P:cell wall organization"/>
    <property type="evidence" value="ECO:0007669"/>
    <property type="project" value="UniProtKB-KW"/>
</dbReference>
<dbReference type="InterPro" id="IPR000291">
    <property type="entry name" value="D-Ala_lig_Van_CS"/>
</dbReference>
<dbReference type="InterPro" id="IPR005905">
    <property type="entry name" value="D_ala_D_ala"/>
</dbReference>
<dbReference type="EMBL" id="UOEK01000412">
    <property type="protein sequence ID" value="VAW07649.1"/>
    <property type="molecule type" value="Genomic_DNA"/>
</dbReference>
<organism evidence="14">
    <name type="scientific">hydrothermal vent metagenome</name>
    <dbReference type="NCBI Taxonomy" id="652676"/>
    <lineage>
        <taxon>unclassified sequences</taxon>
        <taxon>metagenomes</taxon>
        <taxon>ecological metagenomes</taxon>
    </lineage>
</organism>
<dbReference type="GO" id="GO:0008360">
    <property type="term" value="P:regulation of cell shape"/>
    <property type="evidence" value="ECO:0007669"/>
    <property type="project" value="UniProtKB-KW"/>
</dbReference>
<evidence type="ECO:0000313" key="14">
    <source>
        <dbReference type="EMBL" id="VAW07649.1"/>
    </source>
</evidence>
<dbReference type="GO" id="GO:0046872">
    <property type="term" value="F:metal ion binding"/>
    <property type="evidence" value="ECO:0007669"/>
    <property type="project" value="UniProtKB-KW"/>
</dbReference>
<evidence type="ECO:0000256" key="12">
    <source>
        <dbReference type="ARBA" id="ARBA00023316"/>
    </source>
</evidence>
<evidence type="ECO:0000256" key="6">
    <source>
        <dbReference type="ARBA" id="ARBA00022741"/>
    </source>
</evidence>
<dbReference type="Gene3D" id="3.30.470.20">
    <property type="entry name" value="ATP-grasp fold, B domain"/>
    <property type="match status" value="1"/>
</dbReference>
<dbReference type="NCBIfam" id="NF002378">
    <property type="entry name" value="PRK01372.1"/>
    <property type="match status" value="1"/>
</dbReference>
<keyword evidence="11" id="KW-0464">Manganese</keyword>
<dbReference type="EC" id="6.3.2.4" evidence="14"/>
<evidence type="ECO:0000256" key="8">
    <source>
        <dbReference type="ARBA" id="ARBA00022842"/>
    </source>
</evidence>
<evidence type="ECO:0000256" key="5">
    <source>
        <dbReference type="ARBA" id="ARBA00022723"/>
    </source>
</evidence>
<keyword evidence="6" id="KW-0547">Nucleotide-binding</keyword>
<dbReference type="Gene3D" id="3.40.50.20">
    <property type="match status" value="1"/>
</dbReference>
<comment type="cofactor">
    <cofactor evidence="1">
        <name>Mn(2+)</name>
        <dbReference type="ChEBI" id="CHEBI:29035"/>
    </cofactor>
</comment>
<evidence type="ECO:0000256" key="9">
    <source>
        <dbReference type="ARBA" id="ARBA00022960"/>
    </source>
</evidence>
<dbReference type="InterPro" id="IPR016185">
    <property type="entry name" value="PreATP-grasp_dom_sf"/>
</dbReference>
<keyword evidence="10" id="KW-0573">Peptidoglycan synthesis</keyword>
<comment type="similarity">
    <text evidence="3">Belongs to the D-alanine--D-alanine ligase family.</text>
</comment>
<dbReference type="PROSITE" id="PS00844">
    <property type="entry name" value="DALA_DALA_LIGASE_2"/>
    <property type="match status" value="1"/>
</dbReference>
<evidence type="ECO:0000256" key="2">
    <source>
        <dbReference type="ARBA" id="ARBA00001946"/>
    </source>
</evidence>
<dbReference type="GO" id="GO:0005524">
    <property type="term" value="F:ATP binding"/>
    <property type="evidence" value="ECO:0007669"/>
    <property type="project" value="UniProtKB-KW"/>
</dbReference>
<sequence length="365" mass="38688">MTQRGGDVIACDQAFLCRSGNILHMARVLVLFGGTSEEHEVSCVSAVAVVDALRAAGHRAIGLGIAQSGEWFIADVERRPLRAEGRRAELAIPSGTLSAGEDVVAFDVVFPVLHGPFGEDGTIQGMFEVAGIPYVGPGVKASAVAMDKDMTKRLASHAGIAVAQSITVSIEEFAADPQGIVDRVVAVTGYPAFVKPVELGSSVGISKANDRAAVVQGLKTAFSYCDRVIVEEFIRGREIEVAVTEGPTAASPGEVVLEAEWYSYDAKYKDDTSQFVTPAVLSPSQTYEVQGLAERMFEILGCRGLARVDFFLEETGRGFILNEVNTMPGCTPISGFPMMVEAAGTSFAQVCSDLVDQAMRAAVTP</sequence>
<dbReference type="InterPro" id="IPR013815">
    <property type="entry name" value="ATP_grasp_subdomain_1"/>
</dbReference>
<dbReference type="InterPro" id="IPR011761">
    <property type="entry name" value="ATP-grasp"/>
</dbReference>
<dbReference type="PANTHER" id="PTHR23132:SF25">
    <property type="entry name" value="D-ALANINE--D-ALANINE LIGASE A"/>
    <property type="match status" value="1"/>
</dbReference>